<dbReference type="EMBL" id="BSYR01000019">
    <property type="protein sequence ID" value="GMI83866.1"/>
    <property type="molecule type" value="Genomic_DNA"/>
</dbReference>
<comment type="caution">
    <text evidence="3">The sequence shown here is derived from an EMBL/GenBank/DDBJ whole genome shotgun (WGS) entry which is preliminary data.</text>
</comment>
<dbReference type="Proteomes" id="UP001165190">
    <property type="component" value="Unassembled WGS sequence"/>
</dbReference>
<protein>
    <recommendedName>
        <fullName evidence="2">Pectinesterase inhibitor domain-containing protein</fullName>
    </recommendedName>
</protein>
<keyword evidence="4" id="KW-1185">Reference proteome</keyword>
<feature type="chain" id="PRO_5040730388" description="Pectinesterase inhibitor domain-containing protein" evidence="1">
    <location>
        <begin position="21"/>
        <end position="179"/>
    </location>
</feature>
<dbReference type="Pfam" id="PF04043">
    <property type="entry name" value="PMEI"/>
    <property type="match status" value="1"/>
</dbReference>
<evidence type="ECO:0000313" key="3">
    <source>
        <dbReference type="EMBL" id="GMI83866.1"/>
    </source>
</evidence>
<dbReference type="InterPro" id="IPR035513">
    <property type="entry name" value="Invertase/methylesterase_inhib"/>
</dbReference>
<dbReference type="SUPFAM" id="SSF101148">
    <property type="entry name" value="Plant invertase/pectin methylesterase inhibitor"/>
    <property type="match status" value="1"/>
</dbReference>
<dbReference type="InterPro" id="IPR006501">
    <property type="entry name" value="Pectinesterase_inhib_dom"/>
</dbReference>
<proteinExistence type="predicted"/>
<dbReference type="PANTHER" id="PTHR31890:SF9">
    <property type="entry name" value="PLANT INVERTASE_PECTIN METHYLESTERASE INHIBITOR SUPERFAMILY PROTEIN"/>
    <property type="match status" value="1"/>
</dbReference>
<evidence type="ECO:0000256" key="1">
    <source>
        <dbReference type="SAM" id="SignalP"/>
    </source>
</evidence>
<reference evidence="3" key="1">
    <citation type="submission" date="2023-05" db="EMBL/GenBank/DDBJ databases">
        <title>Genome and transcriptome analyses reveal genes involved in the formation of fine ridges on petal epidermal cells in Hibiscus trionum.</title>
        <authorList>
            <person name="Koshimizu S."/>
            <person name="Masuda S."/>
            <person name="Ishii T."/>
            <person name="Shirasu K."/>
            <person name="Hoshino A."/>
            <person name="Arita M."/>
        </authorList>
    </citation>
    <scope>NUCLEOTIDE SEQUENCE</scope>
    <source>
        <strain evidence="3">Hamamatsu line</strain>
    </source>
</reference>
<keyword evidence="1" id="KW-0732">Signal</keyword>
<dbReference type="NCBIfam" id="TIGR01614">
    <property type="entry name" value="PME_inhib"/>
    <property type="match status" value="1"/>
</dbReference>
<sequence length="179" mass="19401">MASQTHFIIIFTILFWSLNAFSLHMVFADQQLVAKVCGDSAINDQAGCLKTLSSPQATAATNVNNLVEITMTDGAARAEKTLTFIEEMMKKPSSPAALTALKTCTEVYRNVIKEFKMVGPELATDAMSANYDISLIGPEVDKCVKAMEAATLNVPELVEGNRDLQYYASLGHGMTVNLS</sequence>
<evidence type="ECO:0000259" key="2">
    <source>
        <dbReference type="Pfam" id="PF04043"/>
    </source>
</evidence>
<gene>
    <name evidence="3" type="ORF">HRI_002055900</name>
</gene>
<feature type="signal peptide" evidence="1">
    <location>
        <begin position="1"/>
        <end position="20"/>
    </location>
</feature>
<dbReference type="Gene3D" id="1.20.140.40">
    <property type="entry name" value="Invertase/pectin methylesterase inhibitor family protein"/>
    <property type="match status" value="1"/>
</dbReference>
<dbReference type="PANTHER" id="PTHR31890">
    <property type="entry name" value="PLANT INVERTASE/PECTIN METHYLESTERASE INHIBITOR SUPERFAMILY PROTEIN"/>
    <property type="match status" value="1"/>
</dbReference>
<evidence type="ECO:0000313" key="4">
    <source>
        <dbReference type="Proteomes" id="UP001165190"/>
    </source>
</evidence>
<dbReference type="AlphaFoldDB" id="A0A9W7HUZ9"/>
<accession>A0A9W7HUZ9</accession>
<feature type="domain" description="Pectinesterase inhibitor" evidence="2">
    <location>
        <begin position="32"/>
        <end position="123"/>
    </location>
</feature>
<name>A0A9W7HUZ9_HIBTR</name>
<dbReference type="GO" id="GO:0004857">
    <property type="term" value="F:enzyme inhibitor activity"/>
    <property type="evidence" value="ECO:0007669"/>
    <property type="project" value="InterPro"/>
</dbReference>
<dbReference type="OrthoDB" id="952400at2759"/>
<organism evidence="3 4">
    <name type="scientific">Hibiscus trionum</name>
    <name type="common">Flower of an hour</name>
    <dbReference type="NCBI Taxonomy" id="183268"/>
    <lineage>
        <taxon>Eukaryota</taxon>
        <taxon>Viridiplantae</taxon>
        <taxon>Streptophyta</taxon>
        <taxon>Embryophyta</taxon>
        <taxon>Tracheophyta</taxon>
        <taxon>Spermatophyta</taxon>
        <taxon>Magnoliopsida</taxon>
        <taxon>eudicotyledons</taxon>
        <taxon>Gunneridae</taxon>
        <taxon>Pentapetalae</taxon>
        <taxon>rosids</taxon>
        <taxon>malvids</taxon>
        <taxon>Malvales</taxon>
        <taxon>Malvaceae</taxon>
        <taxon>Malvoideae</taxon>
        <taxon>Hibiscus</taxon>
    </lineage>
</organism>